<feature type="non-terminal residue" evidence="1">
    <location>
        <position position="1"/>
    </location>
</feature>
<dbReference type="Proteomes" id="UP000276215">
    <property type="component" value="Unassembled WGS sequence"/>
</dbReference>
<sequence length="56" mass="6330">HRHTLLSANNLDVALRKHHEAEVMYLRTLMGAERMLGSGCRDTLKCIYNLAGALHK</sequence>
<dbReference type="AlphaFoldDB" id="A0A3N4IWF6"/>
<dbReference type="InterPro" id="IPR011990">
    <property type="entry name" value="TPR-like_helical_dom_sf"/>
</dbReference>
<dbReference type="EMBL" id="ML120596">
    <property type="protein sequence ID" value="RPA89287.1"/>
    <property type="molecule type" value="Genomic_DNA"/>
</dbReference>
<organism evidence="1 2">
    <name type="scientific">Choiromyces venosus 120613-1</name>
    <dbReference type="NCBI Taxonomy" id="1336337"/>
    <lineage>
        <taxon>Eukaryota</taxon>
        <taxon>Fungi</taxon>
        <taxon>Dikarya</taxon>
        <taxon>Ascomycota</taxon>
        <taxon>Pezizomycotina</taxon>
        <taxon>Pezizomycetes</taxon>
        <taxon>Pezizales</taxon>
        <taxon>Tuberaceae</taxon>
        <taxon>Choiromyces</taxon>
    </lineage>
</organism>
<proteinExistence type="predicted"/>
<evidence type="ECO:0000313" key="1">
    <source>
        <dbReference type="EMBL" id="RPA89287.1"/>
    </source>
</evidence>
<dbReference type="STRING" id="1336337.A0A3N4IWF6"/>
<accession>A0A3N4IWF6</accession>
<gene>
    <name evidence="1" type="ORF">L873DRAFT_1722637</name>
</gene>
<dbReference type="Gene3D" id="1.25.40.10">
    <property type="entry name" value="Tetratricopeptide repeat domain"/>
    <property type="match status" value="1"/>
</dbReference>
<protein>
    <submittedName>
        <fullName evidence="1">Uncharacterized protein</fullName>
    </submittedName>
</protein>
<name>A0A3N4IWF6_9PEZI</name>
<evidence type="ECO:0000313" key="2">
    <source>
        <dbReference type="Proteomes" id="UP000276215"/>
    </source>
</evidence>
<keyword evidence="2" id="KW-1185">Reference proteome</keyword>
<reference evidence="1 2" key="1">
    <citation type="journal article" date="2018" name="Nat. Ecol. Evol.">
        <title>Pezizomycetes genomes reveal the molecular basis of ectomycorrhizal truffle lifestyle.</title>
        <authorList>
            <person name="Murat C."/>
            <person name="Payen T."/>
            <person name="Noel B."/>
            <person name="Kuo A."/>
            <person name="Morin E."/>
            <person name="Chen J."/>
            <person name="Kohler A."/>
            <person name="Krizsan K."/>
            <person name="Balestrini R."/>
            <person name="Da Silva C."/>
            <person name="Montanini B."/>
            <person name="Hainaut M."/>
            <person name="Levati E."/>
            <person name="Barry K.W."/>
            <person name="Belfiori B."/>
            <person name="Cichocki N."/>
            <person name="Clum A."/>
            <person name="Dockter R.B."/>
            <person name="Fauchery L."/>
            <person name="Guy J."/>
            <person name="Iotti M."/>
            <person name="Le Tacon F."/>
            <person name="Lindquist E.A."/>
            <person name="Lipzen A."/>
            <person name="Malagnac F."/>
            <person name="Mello A."/>
            <person name="Molinier V."/>
            <person name="Miyauchi S."/>
            <person name="Poulain J."/>
            <person name="Riccioni C."/>
            <person name="Rubini A."/>
            <person name="Sitrit Y."/>
            <person name="Splivallo R."/>
            <person name="Traeger S."/>
            <person name="Wang M."/>
            <person name="Zifcakova L."/>
            <person name="Wipf D."/>
            <person name="Zambonelli A."/>
            <person name="Paolocci F."/>
            <person name="Nowrousian M."/>
            <person name="Ottonello S."/>
            <person name="Baldrian P."/>
            <person name="Spatafora J.W."/>
            <person name="Henrissat B."/>
            <person name="Nagy L.G."/>
            <person name="Aury J.M."/>
            <person name="Wincker P."/>
            <person name="Grigoriev I.V."/>
            <person name="Bonfante P."/>
            <person name="Martin F.M."/>
        </authorList>
    </citation>
    <scope>NUCLEOTIDE SEQUENCE [LARGE SCALE GENOMIC DNA]</scope>
    <source>
        <strain evidence="1 2">120613-1</strain>
    </source>
</reference>